<organism evidence="3 4">
    <name type="scientific">Drosophila mauritiana</name>
    <name type="common">Fruit fly</name>
    <dbReference type="NCBI Taxonomy" id="7226"/>
    <lineage>
        <taxon>Eukaryota</taxon>
        <taxon>Metazoa</taxon>
        <taxon>Ecdysozoa</taxon>
        <taxon>Arthropoda</taxon>
        <taxon>Hexapoda</taxon>
        <taxon>Insecta</taxon>
        <taxon>Pterygota</taxon>
        <taxon>Neoptera</taxon>
        <taxon>Endopterygota</taxon>
        <taxon>Diptera</taxon>
        <taxon>Brachycera</taxon>
        <taxon>Muscomorpha</taxon>
        <taxon>Ephydroidea</taxon>
        <taxon>Drosophilidae</taxon>
        <taxon>Drosophila</taxon>
        <taxon>Sophophora</taxon>
    </lineage>
</organism>
<protein>
    <submittedName>
        <fullName evidence="4">Uncharacterized protein LOC117147568</fullName>
    </submittedName>
</protein>
<proteinExistence type="predicted"/>
<evidence type="ECO:0000256" key="2">
    <source>
        <dbReference type="SAM" id="MobiDB-lite"/>
    </source>
</evidence>
<dbReference type="PANTHER" id="PTHR23161">
    <property type="entry name" value="PROTEIN CIP2A"/>
    <property type="match status" value="1"/>
</dbReference>
<evidence type="ECO:0000313" key="3">
    <source>
        <dbReference type="Proteomes" id="UP000515162"/>
    </source>
</evidence>
<keyword evidence="3" id="KW-1185">Reference proteome</keyword>
<keyword evidence="1" id="KW-0175">Coiled coil</keyword>
<dbReference type="PANTHER" id="PTHR23161:SF2">
    <property type="entry name" value="PROTEIN CIP2A"/>
    <property type="match status" value="1"/>
</dbReference>
<dbReference type="Proteomes" id="UP000515162">
    <property type="component" value="Chromosome X"/>
</dbReference>
<name>A0A6P8KUC3_DROMA</name>
<dbReference type="RefSeq" id="XP_033170402.1">
    <property type="nucleotide sequence ID" value="XM_033314511.1"/>
</dbReference>
<feature type="region of interest" description="Disordered" evidence="2">
    <location>
        <begin position="1"/>
        <end position="24"/>
    </location>
</feature>
<sequence>MATLRNHISAGGGGNHNGQDSPQEPQDAVATLAIGYVREFRMRVASFQMQRSEESLVYVQRSVALLGTKVLPAHFAPTPGNLELARFYVDLYALMSALKNEGAEGDVLWACIGLVQHCTRNLEARQAVVEHFCFVPLLGMLIRKYKRTERVHRLLVLLQDLTYGIRIAWEEPFLPALIDHLVGIVLCTDDASSIASSGSIRNDDDELHMLALSVLVNLCYKNFAVLFLFLRSVNISDFCRRIQNYGLLAYKMLIILSEDVYAFQQSELCTFLRLSFAGIEDCLKQWNVAQLRHIVEFLLDSQAHAGLHRAMLSHGHFCEDVEKLLDKIDARNDMDDSQEETSKHQQISLGLVFRLVSYILQMSEEANSCISLDAITARLYEMVSDWMSSDQCGVAAIELIYTLLRLGKRAAVAEMIANDPSRVAKLVASAERPDTDAGQVLATLRLLIALLQETKTNKLVLSKVSESYFDKILAAPLALVPQFLSTQSLAQCEVEKACFCLLLLVNVAGIAKKAYMDKCCTLLVQPQLQYCLARGMVSKNEALVAAVLQIAQFEHFPKASVAKHVAAITSSPSGMMAGPSAVGTDQAEQWRNLSSIFKAYRISADKGMVQRFNALLDKIGGIVSRNELASAPTSQVIELYNHRIDSLNGTVANLQQRLEQAGEQLTIGTQLAHVQSAELERFQSSNFQLLISQERLQTRCKDLKQQKVELKSNMTILLKQMSENTVHLQANERRLLVKKAEIADLEKECENLRSKLSAKSEELTKLEVHNKENISRIDKLKKSMVAYEQDMTEKLRTIAERDRELAKTQKALEEQREACKKSEDLIFVLETQLQERKAQIENLEMEQKETEDLRKTIMSLMESKKPKRKA</sequence>
<feature type="coiled-coil region" evidence="1">
    <location>
        <begin position="637"/>
        <end position="664"/>
    </location>
</feature>
<dbReference type="AlphaFoldDB" id="A0A6P8KUC3"/>
<feature type="coiled-coil region" evidence="1">
    <location>
        <begin position="693"/>
        <end position="853"/>
    </location>
</feature>
<gene>
    <name evidence="4" type="primary">LOC117147568</name>
</gene>
<evidence type="ECO:0000313" key="4">
    <source>
        <dbReference type="RefSeq" id="XP_033170402.1"/>
    </source>
</evidence>
<evidence type="ECO:0000256" key="1">
    <source>
        <dbReference type="SAM" id="Coils"/>
    </source>
</evidence>
<dbReference type="GeneID" id="117147568"/>
<dbReference type="InterPro" id="IPR042510">
    <property type="entry name" value="CIP2A"/>
</dbReference>
<accession>A0A6P8KUC3</accession>
<reference evidence="4" key="1">
    <citation type="submission" date="2025-08" db="UniProtKB">
        <authorList>
            <consortium name="RefSeq"/>
        </authorList>
    </citation>
    <scope>IDENTIFICATION</scope>
    <source>
        <strain evidence="4">Mau12</strain>
        <tissue evidence="4">Whole Body</tissue>
    </source>
</reference>